<dbReference type="STRING" id="204669.Acid345_4053"/>
<organism evidence="3 4">
    <name type="scientific">Koribacter versatilis (strain Ellin345)</name>
    <dbReference type="NCBI Taxonomy" id="204669"/>
    <lineage>
        <taxon>Bacteria</taxon>
        <taxon>Pseudomonadati</taxon>
        <taxon>Acidobacteriota</taxon>
        <taxon>Terriglobia</taxon>
        <taxon>Terriglobales</taxon>
        <taxon>Candidatus Korobacteraceae</taxon>
        <taxon>Candidatus Korobacter</taxon>
    </lineage>
</organism>
<dbReference type="PANTHER" id="PTHR34674:SF1">
    <property type="entry name" value="PHOSPHATIDYLCHOLINE:DIACYLGLYCEROL CHOLINEPHOSPHOTRANSFERASE 1-RELATED"/>
    <property type="match status" value="1"/>
</dbReference>
<feature type="transmembrane region" description="Helical" evidence="1">
    <location>
        <begin position="102"/>
        <end position="122"/>
    </location>
</feature>
<dbReference type="EnsemblBacteria" id="ABF43053">
    <property type="protein sequence ID" value="ABF43053"/>
    <property type="gene ID" value="Acid345_4053"/>
</dbReference>
<dbReference type="SUPFAM" id="SSF48317">
    <property type="entry name" value="Acid phosphatase/Vanadium-dependent haloperoxidase"/>
    <property type="match status" value="1"/>
</dbReference>
<proteinExistence type="predicted"/>
<dbReference type="RefSeq" id="WP_011524852.1">
    <property type="nucleotide sequence ID" value="NC_008009.1"/>
</dbReference>
<gene>
    <name evidence="3" type="ordered locus">Acid345_4053</name>
</gene>
<reference evidence="3 4" key="1">
    <citation type="journal article" date="2009" name="Appl. Environ. Microbiol.">
        <title>Three genomes from the phylum Acidobacteria provide insight into the lifestyles of these microorganisms in soils.</title>
        <authorList>
            <person name="Ward N.L."/>
            <person name="Challacombe J.F."/>
            <person name="Janssen P.H."/>
            <person name="Henrissat B."/>
            <person name="Coutinho P.M."/>
            <person name="Wu M."/>
            <person name="Xie G."/>
            <person name="Haft D.H."/>
            <person name="Sait M."/>
            <person name="Badger J."/>
            <person name="Barabote R.D."/>
            <person name="Bradley B."/>
            <person name="Brettin T.S."/>
            <person name="Brinkac L.M."/>
            <person name="Bruce D."/>
            <person name="Creasy T."/>
            <person name="Daugherty S.C."/>
            <person name="Davidsen T.M."/>
            <person name="DeBoy R.T."/>
            <person name="Detter J.C."/>
            <person name="Dodson R.J."/>
            <person name="Durkin A.S."/>
            <person name="Ganapathy A."/>
            <person name="Gwinn-Giglio M."/>
            <person name="Han C.S."/>
            <person name="Khouri H."/>
            <person name="Kiss H."/>
            <person name="Kothari S.P."/>
            <person name="Madupu R."/>
            <person name="Nelson K.E."/>
            <person name="Nelson W.C."/>
            <person name="Paulsen I."/>
            <person name="Penn K."/>
            <person name="Ren Q."/>
            <person name="Rosovitz M.J."/>
            <person name="Selengut J.D."/>
            <person name="Shrivastava S."/>
            <person name="Sullivan S.A."/>
            <person name="Tapia R."/>
            <person name="Thompson L.S."/>
            <person name="Watkins K.L."/>
            <person name="Yang Q."/>
            <person name="Yu C."/>
            <person name="Zafar N."/>
            <person name="Zhou L."/>
            <person name="Kuske C.R."/>
        </authorList>
    </citation>
    <scope>NUCLEOTIDE SEQUENCE [LARGE SCALE GENOMIC DNA]</scope>
    <source>
        <strain evidence="3 4">Ellin345</strain>
    </source>
</reference>
<accession>Q1IJ97</accession>
<protein>
    <recommendedName>
        <fullName evidence="2">AtPDCT1/2 transmembrane domain-containing protein</fullName>
    </recommendedName>
</protein>
<dbReference type="Gene3D" id="1.20.144.10">
    <property type="entry name" value="Phosphatidic acid phosphatase type 2/haloperoxidase"/>
    <property type="match status" value="1"/>
</dbReference>
<evidence type="ECO:0000313" key="4">
    <source>
        <dbReference type="Proteomes" id="UP000002432"/>
    </source>
</evidence>
<dbReference type="KEGG" id="aba:Acid345_4053"/>
<name>Q1IJ97_KORVE</name>
<dbReference type="InterPro" id="IPR036938">
    <property type="entry name" value="PAP2/HPO_sf"/>
</dbReference>
<dbReference type="OrthoDB" id="9789113at2"/>
<evidence type="ECO:0000313" key="3">
    <source>
        <dbReference type="EMBL" id="ABF43053.1"/>
    </source>
</evidence>
<dbReference type="AlphaFoldDB" id="Q1IJ97"/>
<feature type="domain" description="AtPDCT1/2 transmembrane" evidence="2">
    <location>
        <begin position="55"/>
        <end position="212"/>
    </location>
</feature>
<keyword evidence="1" id="KW-1133">Transmembrane helix</keyword>
<keyword evidence="4" id="KW-1185">Reference proteome</keyword>
<dbReference type="EMBL" id="CP000360">
    <property type="protein sequence ID" value="ABF43053.1"/>
    <property type="molecule type" value="Genomic_DNA"/>
</dbReference>
<sequence length="220" mass="23994">MSSAAKLQPVAQKRRFPIVARAAITAAALGVWFWTQSLIGARKLHGEAIGDGIHTLTHRINAYLQGHSATTNALLIVSSAIIDSLGIYLLAKWIFGKSARPFVGLLIVLGLRQLMQGLVALPTPPDDLWHYPGFPSLLVTYGVSNDFFYSGHTSIAVFGATELWREGRAWLRIVAVFVVVFEIATVLILRAHYTMDVYTGLVTALLAAVLADRWTRPSAA</sequence>
<dbReference type="eggNOG" id="COG0671">
    <property type="taxonomic scope" value="Bacteria"/>
</dbReference>
<keyword evidence="1" id="KW-0812">Transmembrane</keyword>
<dbReference type="InterPro" id="IPR055311">
    <property type="entry name" value="PDCT1/2-like"/>
</dbReference>
<dbReference type="InterPro" id="IPR056361">
    <property type="entry name" value="AtPDCT1_2_TM_dom"/>
</dbReference>
<evidence type="ECO:0000259" key="2">
    <source>
        <dbReference type="Pfam" id="PF24788"/>
    </source>
</evidence>
<dbReference type="HOGENOM" id="CLU_1324088_0_0_0"/>
<feature type="transmembrane region" description="Helical" evidence="1">
    <location>
        <begin position="169"/>
        <end position="191"/>
    </location>
</feature>
<dbReference type="Pfam" id="PF24788">
    <property type="entry name" value="AtPDCT1_2"/>
    <property type="match status" value="1"/>
</dbReference>
<keyword evidence="1" id="KW-0472">Membrane</keyword>
<feature type="transmembrane region" description="Helical" evidence="1">
    <location>
        <begin position="16"/>
        <end position="35"/>
    </location>
</feature>
<dbReference type="PANTHER" id="PTHR34674">
    <property type="entry name" value="PHOSPHATIDYLCHOLINE:DIACYLGLYCEROL CHOLINEPHOSPHOTRANSFERASE 1-RELATED"/>
    <property type="match status" value="1"/>
</dbReference>
<dbReference type="Proteomes" id="UP000002432">
    <property type="component" value="Chromosome"/>
</dbReference>
<evidence type="ECO:0000256" key="1">
    <source>
        <dbReference type="SAM" id="Phobius"/>
    </source>
</evidence>
<feature type="transmembrane region" description="Helical" evidence="1">
    <location>
        <begin position="73"/>
        <end position="95"/>
    </location>
</feature>